<feature type="transmembrane region" description="Helical" evidence="2">
    <location>
        <begin position="248"/>
        <end position="276"/>
    </location>
</feature>
<feature type="transmembrane region" description="Helical" evidence="2">
    <location>
        <begin position="382"/>
        <end position="401"/>
    </location>
</feature>
<dbReference type="Proteomes" id="UP000190827">
    <property type="component" value="Unassembled WGS sequence"/>
</dbReference>
<feature type="transmembrane region" description="Helical" evidence="2">
    <location>
        <begin position="6"/>
        <end position="27"/>
    </location>
</feature>
<protein>
    <recommendedName>
        <fullName evidence="5">O-antigen ligase</fullName>
    </recommendedName>
</protein>
<evidence type="ECO:0000313" key="3">
    <source>
        <dbReference type="EMBL" id="SKC70360.1"/>
    </source>
</evidence>
<organism evidence="3 4">
    <name type="scientific">Plantibacter cousiniae</name>
    <name type="common">nom. nud.</name>
    <dbReference type="NCBI Taxonomy" id="199709"/>
    <lineage>
        <taxon>Bacteria</taxon>
        <taxon>Bacillati</taxon>
        <taxon>Actinomycetota</taxon>
        <taxon>Actinomycetes</taxon>
        <taxon>Micrococcales</taxon>
        <taxon>Microbacteriaceae</taxon>
        <taxon>Plantibacter</taxon>
    </lineage>
</organism>
<keyword evidence="2" id="KW-0472">Membrane</keyword>
<sequence>MNNRGVAWGIGGAIATAVLVLACLRFLSPVISLLLLGAGLLIVWALFKPLQAACVLAFLTAAFPKAGIKVDGFPFPVFLFGLILAVALATIALGWKRRAPTMDILLLIYLVWVLCRVVAVGLPAGFTPAFQLLAWSAIPVVLLVITTHLKGDGTPVRKSLERGFLVACVYALVQFVGGVVETAIPGLSYALGDDILEKNNVIYSSTVADFSKIPSTYQNGNIFGLAAAVFFSAALLRIAKKQSSVQDVVVLLGALAAIALSGSRTAILAAVIVTLVVFLRGGSLSRKLAISAVAVGVVMTVVTIQPGFIERYSIDNILASGGAGRSDVWSMVLSQLTPLEYFFGMATWRTPAEGVIGMMMQIGIFGMILLVAIIARCISRRSGMWVVWLTLAIGASIDSSYMLFPTWFIPAALAAAAVTVPARAVDDQAQSVTPMLTSSPSVIDPSRSAAGTPSV</sequence>
<feature type="transmembrane region" description="Helical" evidence="2">
    <location>
        <begin position="75"/>
        <end position="95"/>
    </location>
</feature>
<evidence type="ECO:0000313" key="4">
    <source>
        <dbReference type="Proteomes" id="UP000190827"/>
    </source>
</evidence>
<feature type="region of interest" description="Disordered" evidence="1">
    <location>
        <begin position="435"/>
        <end position="455"/>
    </location>
</feature>
<comment type="caution">
    <text evidence="3">The sequence shown here is derived from an EMBL/GenBank/DDBJ whole genome shotgun (WGS) entry which is preliminary data.</text>
</comment>
<accession>A0ABY1LPD9</accession>
<evidence type="ECO:0000256" key="1">
    <source>
        <dbReference type="SAM" id="MobiDB-lite"/>
    </source>
</evidence>
<feature type="transmembrane region" description="Helical" evidence="2">
    <location>
        <begin position="104"/>
        <end position="126"/>
    </location>
</feature>
<keyword evidence="4" id="KW-1185">Reference proteome</keyword>
<feature type="transmembrane region" description="Helical" evidence="2">
    <location>
        <begin position="288"/>
        <end position="308"/>
    </location>
</feature>
<feature type="transmembrane region" description="Helical" evidence="2">
    <location>
        <begin position="328"/>
        <end position="348"/>
    </location>
</feature>
<name>A0ABY1LPD9_9MICO</name>
<feature type="transmembrane region" description="Helical" evidence="2">
    <location>
        <begin position="132"/>
        <end position="151"/>
    </location>
</feature>
<feature type="transmembrane region" description="Helical" evidence="2">
    <location>
        <begin position="354"/>
        <end position="375"/>
    </location>
</feature>
<evidence type="ECO:0000256" key="2">
    <source>
        <dbReference type="SAM" id="Phobius"/>
    </source>
</evidence>
<keyword evidence="2" id="KW-1133">Transmembrane helix</keyword>
<feature type="transmembrane region" description="Helical" evidence="2">
    <location>
        <begin position="220"/>
        <end position="236"/>
    </location>
</feature>
<proteinExistence type="predicted"/>
<dbReference type="PROSITE" id="PS51257">
    <property type="entry name" value="PROKAR_LIPOPROTEIN"/>
    <property type="match status" value="1"/>
</dbReference>
<keyword evidence="2" id="KW-0812">Transmembrane</keyword>
<feature type="transmembrane region" description="Helical" evidence="2">
    <location>
        <begin position="34"/>
        <end position="63"/>
    </location>
</feature>
<reference evidence="3 4" key="1">
    <citation type="submission" date="2017-02" db="EMBL/GenBank/DDBJ databases">
        <authorList>
            <person name="Varghese N."/>
            <person name="Submissions S."/>
        </authorList>
    </citation>
    <scope>NUCLEOTIDE SEQUENCE [LARGE SCALE GENOMIC DNA]</scope>
    <source>
        <strain evidence="3 4">VKM Ac-1787</strain>
    </source>
</reference>
<evidence type="ECO:0008006" key="5">
    <source>
        <dbReference type="Google" id="ProtNLM"/>
    </source>
</evidence>
<feature type="transmembrane region" description="Helical" evidence="2">
    <location>
        <begin position="163"/>
        <end position="184"/>
    </location>
</feature>
<gene>
    <name evidence="3" type="ORF">SAMN06295973_3139</name>
</gene>
<dbReference type="EMBL" id="FUZO01000002">
    <property type="protein sequence ID" value="SKC70360.1"/>
    <property type="molecule type" value="Genomic_DNA"/>
</dbReference>